<gene>
    <name evidence="1" type="ORF">J2I46_02045</name>
</gene>
<comment type="caution">
    <text evidence="1">The sequence shown here is derived from an EMBL/GenBank/DDBJ whole genome shotgun (WGS) entry which is preliminary data.</text>
</comment>
<keyword evidence="2" id="KW-1185">Reference proteome</keyword>
<dbReference type="Proteomes" id="UP000664628">
    <property type="component" value="Unassembled WGS sequence"/>
</dbReference>
<dbReference type="RefSeq" id="WP_207327262.1">
    <property type="nucleotide sequence ID" value="NZ_JAFMYW010000001.1"/>
</dbReference>
<proteinExistence type="predicted"/>
<name>A0ABS3JBI3_9BACT</name>
<sequence>MHILLYILIASLLVAAMTFYYWLTAPQYSEDGTPITTILEATDFPERNMKLAEHQPEYKTLPALYLREPYGQFITCWALTPWQRVRLLRTGKLWASQLTWKDQFQPITFTTDSRDLFIPVRPIDDLVD</sequence>
<reference evidence="1 2" key="1">
    <citation type="submission" date="2021-03" db="EMBL/GenBank/DDBJ databases">
        <title>Fibrella sp. HMF5405 genome sequencing and assembly.</title>
        <authorList>
            <person name="Kang H."/>
            <person name="Kim H."/>
            <person name="Bae S."/>
            <person name="Joh K."/>
        </authorList>
    </citation>
    <scope>NUCLEOTIDE SEQUENCE [LARGE SCALE GENOMIC DNA]</scope>
    <source>
        <strain evidence="1 2">HMF5405</strain>
    </source>
</reference>
<evidence type="ECO:0000313" key="1">
    <source>
        <dbReference type="EMBL" id="MBO0947346.1"/>
    </source>
</evidence>
<protein>
    <submittedName>
        <fullName evidence="1">Uncharacterized protein</fullName>
    </submittedName>
</protein>
<accession>A0ABS3JBI3</accession>
<organism evidence="1 2">
    <name type="scientific">Fibrella forsythiae</name>
    <dbReference type="NCBI Taxonomy" id="2817061"/>
    <lineage>
        <taxon>Bacteria</taxon>
        <taxon>Pseudomonadati</taxon>
        <taxon>Bacteroidota</taxon>
        <taxon>Cytophagia</taxon>
        <taxon>Cytophagales</taxon>
        <taxon>Spirosomataceae</taxon>
        <taxon>Fibrella</taxon>
    </lineage>
</organism>
<dbReference type="EMBL" id="JAFMYW010000001">
    <property type="protein sequence ID" value="MBO0947346.1"/>
    <property type="molecule type" value="Genomic_DNA"/>
</dbReference>
<evidence type="ECO:0000313" key="2">
    <source>
        <dbReference type="Proteomes" id="UP000664628"/>
    </source>
</evidence>